<dbReference type="STRING" id="158441.A0A226D291"/>
<dbReference type="Gene3D" id="2.60.40.10">
    <property type="entry name" value="Immunoglobulins"/>
    <property type="match status" value="1"/>
</dbReference>
<dbReference type="InterPro" id="IPR007110">
    <property type="entry name" value="Ig-like_dom"/>
</dbReference>
<dbReference type="AlphaFoldDB" id="A0A226D291"/>
<gene>
    <name evidence="2" type="ORF">Fcan01_26326</name>
</gene>
<dbReference type="GO" id="GO:0032589">
    <property type="term" value="C:neuron projection membrane"/>
    <property type="evidence" value="ECO:0007669"/>
    <property type="project" value="TreeGrafter"/>
</dbReference>
<evidence type="ECO:0000313" key="3">
    <source>
        <dbReference type="Proteomes" id="UP000198287"/>
    </source>
</evidence>
<dbReference type="InterPro" id="IPR013783">
    <property type="entry name" value="Ig-like_fold"/>
</dbReference>
<organism evidence="2 3">
    <name type="scientific">Folsomia candida</name>
    <name type="common">Springtail</name>
    <dbReference type="NCBI Taxonomy" id="158441"/>
    <lineage>
        <taxon>Eukaryota</taxon>
        <taxon>Metazoa</taxon>
        <taxon>Ecdysozoa</taxon>
        <taxon>Arthropoda</taxon>
        <taxon>Hexapoda</taxon>
        <taxon>Collembola</taxon>
        <taxon>Entomobryomorpha</taxon>
        <taxon>Isotomoidea</taxon>
        <taxon>Isotomidae</taxon>
        <taxon>Proisotominae</taxon>
        <taxon>Folsomia</taxon>
    </lineage>
</organism>
<dbReference type="InterPro" id="IPR037448">
    <property type="entry name" value="Zig-8"/>
</dbReference>
<name>A0A226D291_FOLCA</name>
<comment type="caution">
    <text evidence="2">The sequence shown here is derived from an EMBL/GenBank/DDBJ whole genome shotgun (WGS) entry which is preliminary data.</text>
</comment>
<evidence type="ECO:0000259" key="1">
    <source>
        <dbReference type="PROSITE" id="PS50835"/>
    </source>
</evidence>
<feature type="domain" description="Ig-like" evidence="1">
    <location>
        <begin position="57"/>
        <end position="160"/>
    </location>
</feature>
<proteinExistence type="predicted"/>
<dbReference type="PANTHER" id="PTHR23279:SF5">
    <property type="entry name" value="DEFECTIVE PROBOSCIS EXTENSION RESPONSE 8, ISOFORM A"/>
    <property type="match status" value="1"/>
</dbReference>
<dbReference type="OrthoDB" id="190835at2759"/>
<dbReference type="Proteomes" id="UP000198287">
    <property type="component" value="Unassembled WGS sequence"/>
</dbReference>
<evidence type="ECO:0000313" key="2">
    <source>
        <dbReference type="EMBL" id="OXA38938.1"/>
    </source>
</evidence>
<dbReference type="GO" id="GO:0050808">
    <property type="term" value="P:synapse organization"/>
    <property type="evidence" value="ECO:0007669"/>
    <property type="project" value="TreeGrafter"/>
</dbReference>
<sequence length="305" mass="34223">MLHRHLCFRFLDGTLQRNELGSTKLCSRPIFLTTPLQQACFLLLSLYSTNPNDHSQPVTHIEGLNGRGSELFLKAGSTINLTCIVEDATDNAPKHILWKHNSRIVNFEWNRGGMSLITEKKSRGVTVSRLLIQKAARTDRYVSTIENHTTPGARRKPTTSTFLIVATSPDRQESKHPYHYACNDNTHEEIMPFARTKGRPLTLEEQVVMGLVWSHIANSMPSSQSSKQGRSAIDSPPQFLIHFLPPLAPPPPPATISLYFTCTGGWVASEEYQNGNWRALEFFGAATTRSDIMGLEPPGFRSEWH</sequence>
<protein>
    <recommendedName>
        <fullName evidence="1">Ig-like domain-containing protein</fullName>
    </recommendedName>
</protein>
<dbReference type="EMBL" id="LNIX01000042">
    <property type="protein sequence ID" value="OXA38938.1"/>
    <property type="molecule type" value="Genomic_DNA"/>
</dbReference>
<dbReference type="PROSITE" id="PS50835">
    <property type="entry name" value="IG_LIKE"/>
    <property type="match status" value="1"/>
</dbReference>
<keyword evidence="3" id="KW-1185">Reference proteome</keyword>
<reference evidence="2 3" key="1">
    <citation type="submission" date="2015-12" db="EMBL/GenBank/DDBJ databases">
        <title>The genome of Folsomia candida.</title>
        <authorList>
            <person name="Faddeeva A."/>
            <person name="Derks M.F."/>
            <person name="Anvar Y."/>
            <person name="Smit S."/>
            <person name="Van Straalen N."/>
            <person name="Roelofs D."/>
        </authorList>
    </citation>
    <scope>NUCLEOTIDE SEQUENCE [LARGE SCALE GENOMIC DNA]</scope>
    <source>
        <strain evidence="2 3">VU population</strain>
        <tissue evidence="2">Whole body</tissue>
    </source>
</reference>
<accession>A0A226D291</accession>
<dbReference type="PANTHER" id="PTHR23279">
    <property type="entry name" value="DEFECTIVE PROBOSCIS EXTENSION RESPONSE DPR -RELATED"/>
    <property type="match status" value="1"/>
</dbReference>